<dbReference type="SUPFAM" id="SSF47413">
    <property type="entry name" value="lambda repressor-like DNA-binding domains"/>
    <property type="match status" value="1"/>
</dbReference>
<gene>
    <name evidence="2" type="ORF">BOX37_03405</name>
</gene>
<evidence type="ECO:0000259" key="1">
    <source>
        <dbReference type="PROSITE" id="PS50943"/>
    </source>
</evidence>
<dbReference type="Proteomes" id="UP000183810">
    <property type="component" value="Chromosome"/>
</dbReference>
<dbReference type="KEGG" id="nsl:BOX37_03405"/>
<protein>
    <submittedName>
        <fullName evidence="2">Transcriptional regulator</fullName>
    </submittedName>
</protein>
<dbReference type="InterPro" id="IPR001387">
    <property type="entry name" value="Cro/C1-type_HTH"/>
</dbReference>
<evidence type="ECO:0000313" key="2">
    <source>
        <dbReference type="EMBL" id="APE33169.1"/>
    </source>
</evidence>
<dbReference type="Pfam" id="PF01381">
    <property type="entry name" value="HTH_3"/>
    <property type="match status" value="1"/>
</dbReference>
<dbReference type="PROSITE" id="PS50943">
    <property type="entry name" value="HTH_CROC1"/>
    <property type="match status" value="1"/>
</dbReference>
<dbReference type="AlphaFoldDB" id="A0A1J0VMB5"/>
<sequence length="80" mass="8963">MDQMRAVTSVEFGQAVRRARERRGLHQADLAERLGITRMTVSRLERGGPVSMETAIRALSECGYETVVVPKFSRVTVEGR</sequence>
<dbReference type="Gene3D" id="1.10.260.40">
    <property type="entry name" value="lambda repressor-like DNA-binding domains"/>
    <property type="match status" value="1"/>
</dbReference>
<feature type="domain" description="HTH cro/C1-type" evidence="1">
    <location>
        <begin position="16"/>
        <end position="69"/>
    </location>
</feature>
<accession>A0A1J0VMB5</accession>
<dbReference type="GO" id="GO:0003677">
    <property type="term" value="F:DNA binding"/>
    <property type="evidence" value="ECO:0007669"/>
    <property type="project" value="InterPro"/>
</dbReference>
<keyword evidence="3" id="KW-1185">Reference proteome</keyword>
<dbReference type="EMBL" id="CP018082">
    <property type="protein sequence ID" value="APE33169.1"/>
    <property type="molecule type" value="Genomic_DNA"/>
</dbReference>
<dbReference type="InterPro" id="IPR010982">
    <property type="entry name" value="Lambda_DNA-bd_dom_sf"/>
</dbReference>
<organism evidence="2 3">
    <name type="scientific">Nocardia mangyaensis</name>
    <dbReference type="NCBI Taxonomy" id="2213200"/>
    <lineage>
        <taxon>Bacteria</taxon>
        <taxon>Bacillati</taxon>
        <taxon>Actinomycetota</taxon>
        <taxon>Actinomycetes</taxon>
        <taxon>Mycobacteriales</taxon>
        <taxon>Nocardiaceae</taxon>
        <taxon>Nocardia</taxon>
    </lineage>
</organism>
<proteinExistence type="predicted"/>
<dbReference type="SMART" id="SM00530">
    <property type="entry name" value="HTH_XRE"/>
    <property type="match status" value="1"/>
</dbReference>
<dbReference type="OrthoDB" id="6401124at2"/>
<name>A0A1J0VMB5_9NOCA</name>
<reference evidence="2" key="1">
    <citation type="submission" date="2016-11" db="EMBL/GenBank/DDBJ databases">
        <authorList>
            <person name="Jaros S."/>
            <person name="Januszkiewicz K."/>
            <person name="Wedrychowicz H."/>
        </authorList>
    </citation>
    <scope>NUCLEOTIDE SEQUENCE [LARGE SCALE GENOMIC DNA]</scope>
    <source>
        <strain evidence="2">Y48</strain>
    </source>
</reference>
<dbReference type="CDD" id="cd00093">
    <property type="entry name" value="HTH_XRE"/>
    <property type="match status" value="1"/>
</dbReference>
<evidence type="ECO:0000313" key="3">
    <source>
        <dbReference type="Proteomes" id="UP000183810"/>
    </source>
</evidence>